<feature type="compositionally biased region" description="Basic residues" evidence="1">
    <location>
        <begin position="220"/>
        <end position="234"/>
    </location>
</feature>
<dbReference type="Proteomes" id="UP000036681">
    <property type="component" value="Unplaced"/>
</dbReference>
<feature type="compositionally biased region" description="Polar residues" evidence="1">
    <location>
        <begin position="165"/>
        <end position="174"/>
    </location>
</feature>
<feature type="compositionally biased region" description="Basic and acidic residues" evidence="1">
    <location>
        <begin position="188"/>
        <end position="210"/>
    </location>
</feature>
<dbReference type="AlphaFoldDB" id="A0A0M3HNC2"/>
<feature type="compositionally biased region" description="Basic residues" evidence="1">
    <location>
        <begin position="247"/>
        <end position="261"/>
    </location>
</feature>
<organism evidence="2 3">
    <name type="scientific">Ascaris lumbricoides</name>
    <name type="common">Giant roundworm</name>
    <dbReference type="NCBI Taxonomy" id="6252"/>
    <lineage>
        <taxon>Eukaryota</taxon>
        <taxon>Metazoa</taxon>
        <taxon>Ecdysozoa</taxon>
        <taxon>Nematoda</taxon>
        <taxon>Chromadorea</taxon>
        <taxon>Rhabditida</taxon>
        <taxon>Spirurina</taxon>
        <taxon>Ascaridomorpha</taxon>
        <taxon>Ascaridoidea</taxon>
        <taxon>Ascarididae</taxon>
        <taxon>Ascaris</taxon>
    </lineage>
</organism>
<feature type="compositionally biased region" description="Basic and acidic residues" evidence="1">
    <location>
        <begin position="134"/>
        <end position="164"/>
    </location>
</feature>
<dbReference type="WBParaSite" id="ALUE_0000316001-mRNA-1">
    <property type="protein sequence ID" value="ALUE_0000316001-mRNA-1"/>
    <property type="gene ID" value="ALUE_0000316001"/>
</dbReference>
<feature type="compositionally biased region" description="Basic and acidic residues" evidence="1">
    <location>
        <begin position="235"/>
        <end position="246"/>
    </location>
</feature>
<feature type="region of interest" description="Disordered" evidence="1">
    <location>
        <begin position="134"/>
        <end position="273"/>
    </location>
</feature>
<name>A0A0M3HNC2_ASCLU</name>
<accession>A0A0M3HNC2</accession>
<evidence type="ECO:0000256" key="1">
    <source>
        <dbReference type="SAM" id="MobiDB-lite"/>
    </source>
</evidence>
<protein>
    <submittedName>
        <fullName evidence="3">T-cell receptor beta chain ana 11</fullName>
    </submittedName>
</protein>
<sequence>MQASTLDLLQAVRKSVQYLIIPVSQRRWLLGKNFTAYRQRRVPHKVTPPQPLQVVIFPLLESSSNTGPIQGVSVREDLQLFHISENGLNIWTGGLTRLRMEKQNLAHHIRRLCVHFQHSDSHYLFASVDTHHTRTHTDTHGHTRAHIDTRRHTQTHADTHKHTDTQSNADTQISRLKRSNESSCAETLETHTDIRRHTQTHEDTHEHTQINRDTQTPTDKRRHAHTGTHRHTRRHADTKTPTDTRRHTGTHRHTGIRRHTQHTQTHDAHRHTDIHRHTQKYADTNRHTHTNIDAHGHTQTHRYPDLKRLNEFSCPLEFP</sequence>
<proteinExistence type="predicted"/>
<reference evidence="3" key="1">
    <citation type="submission" date="2017-02" db="UniProtKB">
        <authorList>
            <consortium name="WormBaseParasite"/>
        </authorList>
    </citation>
    <scope>IDENTIFICATION</scope>
</reference>
<keyword evidence="2" id="KW-1185">Reference proteome</keyword>
<evidence type="ECO:0000313" key="3">
    <source>
        <dbReference type="WBParaSite" id="ALUE_0000316001-mRNA-1"/>
    </source>
</evidence>
<evidence type="ECO:0000313" key="2">
    <source>
        <dbReference type="Proteomes" id="UP000036681"/>
    </source>
</evidence>